<dbReference type="Proteomes" id="UP001066276">
    <property type="component" value="Chromosome 7"/>
</dbReference>
<comment type="caution">
    <text evidence="2">The sequence shown here is derived from an EMBL/GenBank/DDBJ whole genome shotgun (WGS) entry which is preliminary data.</text>
</comment>
<organism evidence="2 3">
    <name type="scientific">Pleurodeles waltl</name>
    <name type="common">Iberian ribbed newt</name>
    <dbReference type="NCBI Taxonomy" id="8319"/>
    <lineage>
        <taxon>Eukaryota</taxon>
        <taxon>Metazoa</taxon>
        <taxon>Chordata</taxon>
        <taxon>Craniata</taxon>
        <taxon>Vertebrata</taxon>
        <taxon>Euteleostomi</taxon>
        <taxon>Amphibia</taxon>
        <taxon>Batrachia</taxon>
        <taxon>Caudata</taxon>
        <taxon>Salamandroidea</taxon>
        <taxon>Salamandridae</taxon>
        <taxon>Pleurodelinae</taxon>
        <taxon>Pleurodeles</taxon>
    </lineage>
</organism>
<dbReference type="EMBL" id="JANPWB010000011">
    <property type="protein sequence ID" value="KAJ1130523.1"/>
    <property type="molecule type" value="Genomic_DNA"/>
</dbReference>
<proteinExistence type="predicted"/>
<protein>
    <submittedName>
        <fullName evidence="2">Uncharacterized protein</fullName>
    </submittedName>
</protein>
<name>A0AAV7PQL0_PLEWA</name>
<evidence type="ECO:0000313" key="2">
    <source>
        <dbReference type="EMBL" id="KAJ1130523.1"/>
    </source>
</evidence>
<accession>A0AAV7PQL0</accession>
<gene>
    <name evidence="2" type="ORF">NDU88_008874</name>
</gene>
<evidence type="ECO:0000256" key="1">
    <source>
        <dbReference type="SAM" id="MobiDB-lite"/>
    </source>
</evidence>
<sequence length="112" mass="11522">MGGATCAQFYLAPCPTPGYAGQRVPWGPSPPPHCPVIGFAQVIQSLLRVVAASLAALMISSMSSSPLLSAIFMLPCPKASAQRRVAPPGLSPGVTWSSLGSRHPEGCPRLGP</sequence>
<keyword evidence="3" id="KW-1185">Reference proteome</keyword>
<reference evidence="2" key="1">
    <citation type="journal article" date="2022" name="bioRxiv">
        <title>Sequencing and chromosome-scale assembly of the giantPleurodeles waltlgenome.</title>
        <authorList>
            <person name="Brown T."/>
            <person name="Elewa A."/>
            <person name="Iarovenko S."/>
            <person name="Subramanian E."/>
            <person name="Araus A.J."/>
            <person name="Petzold A."/>
            <person name="Susuki M."/>
            <person name="Suzuki K.-i.T."/>
            <person name="Hayashi T."/>
            <person name="Toyoda A."/>
            <person name="Oliveira C."/>
            <person name="Osipova E."/>
            <person name="Leigh N.D."/>
            <person name="Simon A."/>
            <person name="Yun M.H."/>
        </authorList>
    </citation>
    <scope>NUCLEOTIDE SEQUENCE</scope>
    <source>
        <strain evidence="2">20211129_DDA</strain>
        <tissue evidence="2">Liver</tissue>
    </source>
</reference>
<evidence type="ECO:0000313" key="3">
    <source>
        <dbReference type="Proteomes" id="UP001066276"/>
    </source>
</evidence>
<dbReference type="AlphaFoldDB" id="A0AAV7PQL0"/>
<feature type="region of interest" description="Disordered" evidence="1">
    <location>
        <begin position="91"/>
        <end position="112"/>
    </location>
</feature>